<dbReference type="Pfam" id="PF05593">
    <property type="entry name" value="RHS_repeat"/>
    <property type="match status" value="2"/>
</dbReference>
<evidence type="ECO:0000256" key="3">
    <source>
        <dbReference type="SAM" id="MobiDB-lite"/>
    </source>
</evidence>
<gene>
    <name evidence="7" type="ORF">SAMN05216516_109108</name>
</gene>
<feature type="region of interest" description="Disordered" evidence="3">
    <location>
        <begin position="190"/>
        <end position="212"/>
    </location>
</feature>
<dbReference type="InterPro" id="IPR031325">
    <property type="entry name" value="RHS_repeat"/>
</dbReference>
<feature type="domain" description="DUF6531" evidence="5">
    <location>
        <begin position="233"/>
        <end position="306"/>
    </location>
</feature>
<keyword evidence="2" id="KW-0677">Repeat</keyword>
<dbReference type="Pfam" id="PF20148">
    <property type="entry name" value="DUF6531"/>
    <property type="match status" value="1"/>
</dbReference>
<proteinExistence type="inferred from homology"/>
<dbReference type="InterPro" id="IPR001826">
    <property type="entry name" value="RHS"/>
</dbReference>
<evidence type="ECO:0000259" key="6">
    <source>
        <dbReference type="Pfam" id="PF25023"/>
    </source>
</evidence>
<evidence type="ECO:0000256" key="2">
    <source>
        <dbReference type="ARBA" id="ARBA00022737"/>
    </source>
</evidence>
<dbReference type="NCBIfam" id="TIGR01643">
    <property type="entry name" value="YD_repeat_2x"/>
    <property type="match status" value="4"/>
</dbReference>
<dbReference type="PANTHER" id="PTHR32305:SF15">
    <property type="entry name" value="PROTEIN RHSA-RELATED"/>
    <property type="match status" value="1"/>
</dbReference>
<dbReference type="CDD" id="cd20745">
    <property type="entry name" value="FIX_RhsA_AHH_HNH-like"/>
    <property type="match status" value="1"/>
</dbReference>
<dbReference type="Pfam" id="PF25023">
    <property type="entry name" value="TEN_YD-shell"/>
    <property type="match status" value="1"/>
</dbReference>
<accession>A0A1I4ZR27</accession>
<feature type="compositionally biased region" description="Basic and acidic residues" evidence="3">
    <location>
        <begin position="190"/>
        <end position="202"/>
    </location>
</feature>
<evidence type="ECO:0000313" key="8">
    <source>
        <dbReference type="Proteomes" id="UP000242222"/>
    </source>
</evidence>
<dbReference type="PRINTS" id="PR00394">
    <property type="entry name" value="RHSPROTEIN"/>
</dbReference>
<dbReference type="InterPro" id="IPR006530">
    <property type="entry name" value="YD"/>
</dbReference>
<evidence type="ECO:0000256" key="1">
    <source>
        <dbReference type="ARBA" id="ARBA00009455"/>
    </source>
</evidence>
<comment type="similarity">
    <text evidence="1">Belongs to the RHS family.</text>
</comment>
<dbReference type="InterPro" id="IPR045351">
    <property type="entry name" value="DUF6531"/>
</dbReference>
<protein>
    <submittedName>
        <fullName evidence="7">RHS repeat-associated core domain-containing protein</fullName>
    </submittedName>
</protein>
<dbReference type="OrthoDB" id="6043530at2"/>
<dbReference type="STRING" id="1367852.SAMN05216516_109108"/>
<dbReference type="PANTHER" id="PTHR32305">
    <property type="match status" value="1"/>
</dbReference>
<dbReference type="InterPro" id="IPR050708">
    <property type="entry name" value="T6SS_VgrG/RHS"/>
</dbReference>
<dbReference type="NCBIfam" id="TIGR03696">
    <property type="entry name" value="Rhs_assc_core"/>
    <property type="match status" value="1"/>
</dbReference>
<dbReference type="Gene3D" id="2.180.10.10">
    <property type="entry name" value="RHS repeat-associated core"/>
    <property type="match status" value="2"/>
</dbReference>
<evidence type="ECO:0000259" key="4">
    <source>
        <dbReference type="Pfam" id="PF03527"/>
    </source>
</evidence>
<dbReference type="InterPro" id="IPR056823">
    <property type="entry name" value="TEN-like_YD-shell"/>
</dbReference>
<reference evidence="8" key="1">
    <citation type="submission" date="2016-10" db="EMBL/GenBank/DDBJ databases">
        <authorList>
            <person name="Varghese N."/>
            <person name="Submissions S."/>
        </authorList>
    </citation>
    <scope>NUCLEOTIDE SEQUENCE [LARGE SCALE GENOMIC DNA]</scope>
    <source>
        <strain evidence="8">N6PO6</strain>
    </source>
</reference>
<dbReference type="EMBL" id="FOVC01000009">
    <property type="protein sequence ID" value="SFN52726.1"/>
    <property type="molecule type" value="Genomic_DNA"/>
</dbReference>
<dbReference type="RefSeq" id="WP_092878811.1">
    <property type="nucleotide sequence ID" value="NZ_FOVC01000009.1"/>
</dbReference>
<dbReference type="Pfam" id="PF03527">
    <property type="entry name" value="RHS"/>
    <property type="match status" value="1"/>
</dbReference>
<feature type="domain" description="RHS protein conserved region" evidence="4">
    <location>
        <begin position="1169"/>
        <end position="1202"/>
    </location>
</feature>
<dbReference type="InterPro" id="IPR022385">
    <property type="entry name" value="Rhs_assc_core"/>
</dbReference>
<evidence type="ECO:0000259" key="5">
    <source>
        <dbReference type="Pfam" id="PF20148"/>
    </source>
</evidence>
<evidence type="ECO:0000313" key="7">
    <source>
        <dbReference type="EMBL" id="SFN52726.1"/>
    </source>
</evidence>
<organism evidence="7 8">
    <name type="scientific">Izhakiella capsodis</name>
    <dbReference type="NCBI Taxonomy" id="1367852"/>
    <lineage>
        <taxon>Bacteria</taxon>
        <taxon>Pseudomonadati</taxon>
        <taxon>Pseudomonadota</taxon>
        <taxon>Gammaproteobacteria</taxon>
        <taxon>Enterobacterales</taxon>
        <taxon>Erwiniaceae</taxon>
        <taxon>Izhakiella</taxon>
    </lineage>
</organism>
<sequence>MINENQAFNLLEIASKSPEFSSSGNTAGVLINEPKPNVSASGHNPLELLLIGWGFYKNEEKKAFDKIKDYVHTGLDLAGGIPEVGAVFDGANAALYAEEGNYEQAAISLGSAALDLVPGVGTGAKITKYSVKGGMAVSKAVIKTAEKVGLEQAEKTALKQLEKGALKETTKTAEKGALKTSEKEIVKTEEKQAVKNAEKKTGDASTQGKAEEDGIAVKDSKNKQVEKDCPGAGHPVNPISGIKFLTGEAELDFVLSAPLSLFWQRSYFSDQTGNGWLGQGWSLPFSWRLLRQTDGMRLIDSQGRVFHLPILRAGQSHFDRHEQLFFSREDNGRYCVTTSDCRLRYLFSPLAAGEEDPQGERALYLPLTGIEDANGNLIRLFYDDAGLPHMIQDAAGRWLKLAFITLSLPDGQQVHRLQKVILMKKQEKDCSTETQVSYGYSDEGDLISVLDAQGQICREFRYTNHILTEHRQPGGLIARYEYDIYTPKGKVVRHTTNLGQVWRFDYSDGETRVTDPLGRVTHYQYNSARAFIGFVDANGQTTQATLDTLGRPVTFALPGGGQTHHTYEPYGKLTSRTDTAGNRTTFRYDNRQRLSAITDVMQQTTHYEYCTEDNAMSVINPLGQRTDYLFNNRGLTTAITCEDVIRCQMRYNAEGQLVSWTDCSGYVTRLTYQHEGRVTTLKFPDGTQTIVTYNAQGKRLSSLFADGSGEYNAYDQYGRLTERRNVLGAQTVWQLDLDGLPLKRINSHNENFSYHYDAARRLVKLTNENAADYHIEYDNNDNILREKGFDNGVTGYRYDAAGKLIEKTEYGSPASATACDPNAPGILTTFRYNDQGLIIEKIIRNAAQNTSAHSYFDYNAAGFLILARNSHSTVTRRYNALNQLVSETSETMGKSQTLQHQYASHGQRSQTLLPDGKRIDYLYYGSGHLLQINLDGKPVCMMERDKMHREVFRSQGLLSSHFSYSPIGQLTTQHVAADAVSDFSAPVISRHYQYDKAGNLQLMHDQYEGVTQYRYDSQDRLISAGSECFSFDPAGNPVEPGVSTSENRVMNNRLIRYQNNHYRYDRYGNLQEKITGDGKHLYLYYDPEHQLERLTMISNGRQQTTVYGYDALGRRIYKKHQDNTVMFLWDEDRLVNETQTDQTRIYLYPPASFIPLAQIVQRASMEPEIYYYHTDQIGTPREMTSSEGKIVWRTGYMAWGKTRIHDRSQKNKDASPAQSLRFQGQYYDEESGLHYNRYRYYDPDTGRFISQDPLGLAGGENSYQYAPNPTVWVDPLGLMNTSGVSGDSSFSQGSIGKASYEFDTKTKNLTIKTHGAPFATQTDRLASGASLTKQIKNVINKEGGYVNRVTMQSCYSAYGGPASQAQQLANNLNTPVTGYTGKFTEEVRVGASRPLGGDAKTFQPSTSNIGKNVSKTLNKAGNNATKGAYNVSKLFKGSGN</sequence>
<name>A0A1I4ZR27_9GAMM</name>
<feature type="domain" description="Teneurin-like YD-shell" evidence="6">
    <location>
        <begin position="713"/>
        <end position="971"/>
    </location>
</feature>
<keyword evidence="8" id="KW-1185">Reference proteome</keyword>
<dbReference type="Proteomes" id="UP000242222">
    <property type="component" value="Unassembled WGS sequence"/>
</dbReference>